<evidence type="ECO:0000313" key="7">
    <source>
        <dbReference type="EMBL" id="VFT81124.1"/>
    </source>
</evidence>
<feature type="domain" description="FYVE-type" evidence="5">
    <location>
        <begin position="56"/>
        <end position="113"/>
    </location>
</feature>
<dbReference type="PROSITE" id="PS50178">
    <property type="entry name" value="ZF_FYVE"/>
    <property type="match status" value="1"/>
</dbReference>
<protein>
    <submittedName>
        <fullName evidence="7">Aste57867_3987 protein</fullName>
    </submittedName>
</protein>
<name>A0A485KG35_9STRA</name>
<dbReference type="InterPro" id="IPR013083">
    <property type="entry name" value="Znf_RING/FYVE/PHD"/>
</dbReference>
<keyword evidence="3" id="KW-0862">Zinc</keyword>
<dbReference type="EMBL" id="CAADRA010000847">
    <property type="protein sequence ID" value="VFT81124.1"/>
    <property type="molecule type" value="Genomic_DNA"/>
</dbReference>
<evidence type="ECO:0000313" key="6">
    <source>
        <dbReference type="EMBL" id="KAF0714205.1"/>
    </source>
</evidence>
<dbReference type="CDD" id="cd00065">
    <property type="entry name" value="FYVE_like_SF"/>
    <property type="match status" value="1"/>
</dbReference>
<reference evidence="6" key="2">
    <citation type="submission" date="2019-06" db="EMBL/GenBank/DDBJ databases">
        <title>Genomics analysis of Aphanomyces spp. identifies a new class of oomycete effector associated with host adaptation.</title>
        <authorList>
            <person name="Gaulin E."/>
        </authorList>
    </citation>
    <scope>NUCLEOTIDE SEQUENCE</scope>
    <source>
        <strain evidence="6">CBS 578.67</strain>
    </source>
</reference>
<dbReference type="InterPro" id="IPR011011">
    <property type="entry name" value="Znf_FYVE_PHD"/>
</dbReference>
<evidence type="ECO:0000256" key="2">
    <source>
        <dbReference type="ARBA" id="ARBA00022771"/>
    </source>
</evidence>
<keyword evidence="8" id="KW-1185">Reference proteome</keyword>
<dbReference type="OrthoDB" id="79871at2759"/>
<accession>A0A485KG35</accession>
<keyword evidence="2 4" id="KW-0863">Zinc-finger</keyword>
<dbReference type="AlphaFoldDB" id="A0A485KG35"/>
<evidence type="ECO:0000256" key="3">
    <source>
        <dbReference type="ARBA" id="ARBA00022833"/>
    </source>
</evidence>
<proteinExistence type="predicted"/>
<gene>
    <name evidence="7" type="primary">Aste57867_3987</name>
    <name evidence="6" type="ORF">As57867_003976</name>
    <name evidence="7" type="ORF">ASTE57867_3987</name>
</gene>
<dbReference type="GO" id="GO:0008270">
    <property type="term" value="F:zinc ion binding"/>
    <property type="evidence" value="ECO:0007669"/>
    <property type="project" value="UniProtKB-KW"/>
</dbReference>
<sequence>MLSGPLGVWQHSDQVLCGRLHFRYSRREGGGGGMISLLVAGKAIHDENRQIDIALGEHKTHCLHCNKSFSLLRRKSVCTSCHEAFCKECTGLYKFDKVDIAQRLCELCSKAGHCLSLRSSSEHEALPTRFSEEDLIVPVLEEHIPVANFPIAQTGPAAHFYRTYYQGTDHPPPPPGAADSP</sequence>
<keyword evidence="1" id="KW-0479">Metal-binding</keyword>
<evidence type="ECO:0000256" key="1">
    <source>
        <dbReference type="ARBA" id="ARBA00022723"/>
    </source>
</evidence>
<dbReference type="Proteomes" id="UP000332933">
    <property type="component" value="Unassembled WGS sequence"/>
</dbReference>
<organism evidence="7 8">
    <name type="scientific">Aphanomyces stellatus</name>
    <dbReference type="NCBI Taxonomy" id="120398"/>
    <lineage>
        <taxon>Eukaryota</taxon>
        <taxon>Sar</taxon>
        <taxon>Stramenopiles</taxon>
        <taxon>Oomycota</taxon>
        <taxon>Saprolegniomycetes</taxon>
        <taxon>Saprolegniales</taxon>
        <taxon>Verrucalvaceae</taxon>
        <taxon>Aphanomyces</taxon>
    </lineage>
</organism>
<evidence type="ECO:0000313" key="8">
    <source>
        <dbReference type="Proteomes" id="UP000332933"/>
    </source>
</evidence>
<evidence type="ECO:0000256" key="4">
    <source>
        <dbReference type="PROSITE-ProRule" id="PRU00091"/>
    </source>
</evidence>
<evidence type="ECO:0000259" key="5">
    <source>
        <dbReference type="PROSITE" id="PS50178"/>
    </source>
</evidence>
<dbReference type="SUPFAM" id="SSF57903">
    <property type="entry name" value="FYVE/PHD zinc finger"/>
    <property type="match status" value="1"/>
</dbReference>
<dbReference type="Gene3D" id="3.30.40.10">
    <property type="entry name" value="Zinc/RING finger domain, C3HC4 (zinc finger)"/>
    <property type="match status" value="1"/>
</dbReference>
<dbReference type="EMBL" id="VJMH01000847">
    <property type="protein sequence ID" value="KAF0714205.1"/>
    <property type="molecule type" value="Genomic_DNA"/>
</dbReference>
<dbReference type="InterPro" id="IPR017455">
    <property type="entry name" value="Znf_FYVE-rel"/>
</dbReference>
<reference evidence="7 8" key="1">
    <citation type="submission" date="2019-03" db="EMBL/GenBank/DDBJ databases">
        <authorList>
            <person name="Gaulin E."/>
            <person name="Dumas B."/>
        </authorList>
    </citation>
    <scope>NUCLEOTIDE SEQUENCE [LARGE SCALE GENOMIC DNA]</scope>
    <source>
        <strain evidence="7">CBS 568.67</strain>
    </source>
</reference>